<dbReference type="Pfam" id="PF07534">
    <property type="entry name" value="TLD"/>
    <property type="match status" value="1"/>
</dbReference>
<dbReference type="InterPro" id="IPR006571">
    <property type="entry name" value="TLDc_dom"/>
</dbReference>
<comment type="caution">
    <text evidence="3">The sequence shown here is derived from an EMBL/GenBank/DDBJ whole genome shotgun (WGS) entry which is preliminary data.</text>
</comment>
<reference evidence="3" key="1">
    <citation type="submission" date="2021-06" db="EMBL/GenBank/DDBJ databases">
        <authorList>
            <person name="Kallberg Y."/>
            <person name="Tangrot J."/>
            <person name="Rosling A."/>
        </authorList>
    </citation>
    <scope>NUCLEOTIDE SEQUENCE</scope>
    <source>
        <strain evidence="3">IA702</strain>
    </source>
</reference>
<name>A0A9N9AP04_9GLOM</name>
<dbReference type="Proteomes" id="UP000789572">
    <property type="component" value="Unassembled WGS sequence"/>
</dbReference>
<dbReference type="OrthoDB" id="25620at2759"/>
<dbReference type="InterPro" id="IPR011333">
    <property type="entry name" value="SKP1/BTB/POZ_sf"/>
</dbReference>
<evidence type="ECO:0000259" key="2">
    <source>
        <dbReference type="PROSITE" id="PS51886"/>
    </source>
</evidence>
<dbReference type="AlphaFoldDB" id="A0A9N9AP04"/>
<dbReference type="Pfam" id="PF00651">
    <property type="entry name" value="BTB"/>
    <property type="match status" value="1"/>
</dbReference>
<dbReference type="CDD" id="cd18186">
    <property type="entry name" value="BTB_POZ_ZBTB_KLHL-like"/>
    <property type="match status" value="1"/>
</dbReference>
<evidence type="ECO:0000313" key="3">
    <source>
        <dbReference type="EMBL" id="CAG8539766.1"/>
    </source>
</evidence>
<evidence type="ECO:0000259" key="1">
    <source>
        <dbReference type="PROSITE" id="PS50097"/>
    </source>
</evidence>
<feature type="domain" description="TLDc" evidence="2">
    <location>
        <begin position="253"/>
        <end position="423"/>
    </location>
</feature>
<dbReference type="SMART" id="SM00225">
    <property type="entry name" value="BTB"/>
    <property type="match status" value="1"/>
</dbReference>
<evidence type="ECO:0000313" key="4">
    <source>
        <dbReference type="Proteomes" id="UP000789572"/>
    </source>
</evidence>
<dbReference type="InterPro" id="IPR051481">
    <property type="entry name" value="BTB-POZ/Galectin-3-binding"/>
</dbReference>
<proteinExistence type="predicted"/>
<dbReference type="SUPFAM" id="SSF54695">
    <property type="entry name" value="POZ domain"/>
    <property type="match status" value="1"/>
</dbReference>
<sequence length="446" mass="51102">MLSEPHKTLLDDIAKLYTLADDYNVSIEVGEGRNMEVFKAHSVILRARSPYFKLALSQTWVKTFDQMILFKKPNMTPDVFRVLLRYIYTGQVSFTDSPDLDLLDLILAADELVLVELVEQDPELIFRAPDFLSLEEEFLVALLKRDDLGMEEVSVWEHVIRWGIARNPLLDKPPETWTIEDFDTLRNTLSSTFPHIRFFNISPADFYYKVRPYKKSLPPKLRADIKKHHYVPDAEIESVILPPRIQVNKPDSVIINANHIVLLARWIGGQDDNPFSSDNLFLCRKVPYNFKLLLRGSRDGFDSDVFHTLCDYQGATVVIIKTGSGQIIGGYNPVNWKSSGEWIATTESFIFNLNYGNDLLNVKLSRVNDRAGAICDFKGLRATGFGGGDLKIFGHMCNRASYEHDILNETTFTREEYEVFKITRKKHPPPFLQKRMVSGHDGIADY</sequence>
<dbReference type="PANTHER" id="PTHR24410">
    <property type="entry name" value="HL07962P-RELATED"/>
    <property type="match status" value="1"/>
</dbReference>
<dbReference type="InterPro" id="IPR000210">
    <property type="entry name" value="BTB/POZ_dom"/>
</dbReference>
<dbReference type="Gene3D" id="3.30.710.10">
    <property type="entry name" value="Potassium Channel Kv1.1, Chain A"/>
    <property type="match status" value="1"/>
</dbReference>
<keyword evidence="4" id="KW-1185">Reference proteome</keyword>
<accession>A0A9N9AP04</accession>
<dbReference type="PROSITE" id="PS50097">
    <property type="entry name" value="BTB"/>
    <property type="match status" value="1"/>
</dbReference>
<organism evidence="3 4">
    <name type="scientific">Paraglomus occultum</name>
    <dbReference type="NCBI Taxonomy" id="144539"/>
    <lineage>
        <taxon>Eukaryota</taxon>
        <taxon>Fungi</taxon>
        <taxon>Fungi incertae sedis</taxon>
        <taxon>Mucoromycota</taxon>
        <taxon>Glomeromycotina</taxon>
        <taxon>Glomeromycetes</taxon>
        <taxon>Paraglomerales</taxon>
        <taxon>Paraglomeraceae</taxon>
        <taxon>Paraglomus</taxon>
    </lineage>
</organism>
<protein>
    <submittedName>
        <fullName evidence="3">8258_t:CDS:1</fullName>
    </submittedName>
</protein>
<gene>
    <name evidence="3" type="ORF">POCULU_LOCUS4477</name>
</gene>
<dbReference type="Gene3D" id="1.25.40.420">
    <property type="match status" value="1"/>
</dbReference>
<dbReference type="EMBL" id="CAJVPJ010000583">
    <property type="protein sequence ID" value="CAG8539766.1"/>
    <property type="molecule type" value="Genomic_DNA"/>
</dbReference>
<dbReference type="PANTHER" id="PTHR24410:SF23">
    <property type="entry name" value="BTB DOMAIN-CONTAINING PROTEIN-RELATED"/>
    <property type="match status" value="1"/>
</dbReference>
<feature type="domain" description="BTB" evidence="1">
    <location>
        <begin position="23"/>
        <end position="96"/>
    </location>
</feature>
<dbReference type="PROSITE" id="PS51886">
    <property type="entry name" value="TLDC"/>
    <property type="match status" value="1"/>
</dbReference>